<name>X6M4C4_RETFI</name>
<feature type="non-terminal residue" evidence="1">
    <location>
        <position position="148"/>
    </location>
</feature>
<feature type="non-terminal residue" evidence="1">
    <location>
        <position position="1"/>
    </location>
</feature>
<evidence type="ECO:0008006" key="3">
    <source>
        <dbReference type="Google" id="ProtNLM"/>
    </source>
</evidence>
<dbReference type="GO" id="GO:0004842">
    <property type="term" value="F:ubiquitin-protein transferase activity"/>
    <property type="evidence" value="ECO:0007669"/>
    <property type="project" value="InterPro"/>
</dbReference>
<dbReference type="EMBL" id="ASPP01024959">
    <property type="protein sequence ID" value="ETO08471.1"/>
    <property type="molecule type" value="Genomic_DNA"/>
</dbReference>
<comment type="caution">
    <text evidence="1">The sequence shown here is derived from an EMBL/GenBank/DDBJ whole genome shotgun (WGS) entry which is preliminary data.</text>
</comment>
<proteinExistence type="predicted"/>
<gene>
    <name evidence="1" type="ORF">RFI_28916</name>
</gene>
<dbReference type="GO" id="GO:0016887">
    <property type="term" value="F:ATP hydrolysis activity"/>
    <property type="evidence" value="ECO:0007669"/>
    <property type="project" value="InterPro"/>
</dbReference>
<evidence type="ECO:0000313" key="1">
    <source>
        <dbReference type="EMBL" id="ETO08471.1"/>
    </source>
</evidence>
<keyword evidence="2" id="KW-1185">Reference proteome</keyword>
<dbReference type="PANTHER" id="PTHR22605">
    <property type="entry name" value="RZ-TYPE DOMAIN-CONTAINING PROTEIN"/>
    <property type="match status" value="1"/>
</dbReference>
<dbReference type="Gene3D" id="3.40.50.300">
    <property type="entry name" value="P-loop containing nucleotide triphosphate hydrolases"/>
    <property type="match status" value="1"/>
</dbReference>
<reference evidence="1 2" key="1">
    <citation type="journal article" date="2013" name="Curr. Biol.">
        <title>The Genome of the Foraminiferan Reticulomyxa filosa.</title>
        <authorList>
            <person name="Glockner G."/>
            <person name="Hulsmann N."/>
            <person name="Schleicher M."/>
            <person name="Noegel A.A."/>
            <person name="Eichinger L."/>
            <person name="Gallinger C."/>
            <person name="Pawlowski J."/>
            <person name="Sierra R."/>
            <person name="Euteneuer U."/>
            <person name="Pillet L."/>
            <person name="Moustafa A."/>
            <person name="Platzer M."/>
            <person name="Groth M."/>
            <person name="Szafranski K."/>
            <person name="Schliwa M."/>
        </authorList>
    </citation>
    <scope>NUCLEOTIDE SEQUENCE [LARGE SCALE GENOMIC DNA]</scope>
</reference>
<dbReference type="PANTHER" id="PTHR22605:SF1">
    <property type="entry name" value="RZ-TYPE DOMAIN-CONTAINING PROTEIN"/>
    <property type="match status" value="1"/>
</dbReference>
<dbReference type="AlphaFoldDB" id="X6M4C4"/>
<dbReference type="InterPro" id="IPR031248">
    <property type="entry name" value="RNF213"/>
</dbReference>
<dbReference type="InterPro" id="IPR027417">
    <property type="entry name" value="P-loop_NTPase"/>
</dbReference>
<evidence type="ECO:0000313" key="2">
    <source>
        <dbReference type="Proteomes" id="UP000023152"/>
    </source>
</evidence>
<dbReference type="Proteomes" id="UP000023152">
    <property type="component" value="Unassembled WGS sequence"/>
</dbReference>
<sequence length="148" mass="17024">VVLMGETLRCYILFCLVDLSNSVGCGKTALIKYLACAVDVHLEAVDIHGGIERTHIRKIIKDCKKQFSQLKNINKESKIKTNEIWLFLDEFNTSPDIGWFNELICNHSLDGIAIPHEIKIIAACNPYRERKLNKKERDWFRGDSLAKY</sequence>
<dbReference type="SUPFAM" id="SSF52540">
    <property type="entry name" value="P-loop containing nucleoside triphosphate hydrolases"/>
    <property type="match status" value="1"/>
</dbReference>
<organism evidence="1 2">
    <name type="scientific">Reticulomyxa filosa</name>
    <dbReference type="NCBI Taxonomy" id="46433"/>
    <lineage>
        <taxon>Eukaryota</taxon>
        <taxon>Sar</taxon>
        <taxon>Rhizaria</taxon>
        <taxon>Retaria</taxon>
        <taxon>Foraminifera</taxon>
        <taxon>Monothalamids</taxon>
        <taxon>Reticulomyxidae</taxon>
        <taxon>Reticulomyxa</taxon>
    </lineage>
</organism>
<accession>X6M4C4</accession>
<protein>
    <recommendedName>
        <fullName evidence="3">ATPase AAA-type core domain-containing protein</fullName>
    </recommendedName>
</protein>